<dbReference type="PANTHER" id="PTHR31394:SF1">
    <property type="entry name" value="TRANSMEMBRANE PROTEIN 199"/>
    <property type="match status" value="1"/>
</dbReference>
<evidence type="ECO:0000256" key="4">
    <source>
        <dbReference type="ARBA" id="ARBA00022989"/>
    </source>
</evidence>
<dbReference type="AlphaFoldDB" id="A0A7S4NXS0"/>
<evidence type="ECO:0000256" key="6">
    <source>
        <dbReference type="SAM" id="MobiDB-lite"/>
    </source>
</evidence>
<dbReference type="PANTHER" id="PTHR31394">
    <property type="entry name" value="TRANSMEMBRANE PROTEIN 199"/>
    <property type="match status" value="1"/>
</dbReference>
<sequence>MVEVDVSDKNVVVGEGGGEKKKRVRKRKNKDSNNDTKETDNEKKEEQPEEKKKVEETTPEKEEEKEPDFFEEGGQKIEMTKIIDHALRFALLSKSPAPTPGLTTLFSKYCDKPSLPVSVVFTLSSFLKIMNKQKPLSSYSSPPPMFIHQILEGATIAYDTPKPPPVDPVVASKLAELRARAANAEYEKMVRNVTQTKKDRWEKDTRELSGMFSQLSVGLNIIVSMATTLTAGYWIGKLWVAPEKPIIGIAIGVVFMVVVLMAEVWLFIFQSERLNKHLEKEKKEREKMNGIFVTGLPPTSKSPLPSSLPPTSSPLPSLSMIDKKKQ</sequence>
<name>A0A7S4NXS0_9EUKA</name>
<comment type="subcellular location">
    <subcellularLocation>
        <location evidence="1">Endoplasmic reticulum membrane</location>
        <topology evidence="1">Multi-pass membrane protein</topology>
    </subcellularLocation>
</comment>
<evidence type="ECO:0000256" key="2">
    <source>
        <dbReference type="ARBA" id="ARBA00022692"/>
    </source>
</evidence>
<feature type="transmembrane region" description="Helical" evidence="7">
    <location>
        <begin position="215"/>
        <end position="235"/>
    </location>
</feature>
<keyword evidence="2 7" id="KW-0812">Transmembrane</keyword>
<keyword evidence="3" id="KW-0256">Endoplasmic reticulum</keyword>
<reference evidence="8" key="1">
    <citation type="submission" date="2021-01" db="EMBL/GenBank/DDBJ databases">
        <authorList>
            <person name="Corre E."/>
            <person name="Pelletier E."/>
            <person name="Niang G."/>
            <person name="Scheremetjew M."/>
            <person name="Finn R."/>
            <person name="Kale V."/>
            <person name="Holt S."/>
            <person name="Cochrane G."/>
            <person name="Meng A."/>
            <person name="Brown T."/>
            <person name="Cohen L."/>
        </authorList>
    </citation>
    <scope>NUCLEOTIDE SEQUENCE</scope>
    <source>
        <strain evidence="8">SoJaBio B1-5/56/2</strain>
    </source>
</reference>
<evidence type="ECO:0000256" key="5">
    <source>
        <dbReference type="ARBA" id="ARBA00023136"/>
    </source>
</evidence>
<feature type="compositionally biased region" description="Low complexity" evidence="6">
    <location>
        <begin position="1"/>
        <end position="13"/>
    </location>
</feature>
<gene>
    <name evidence="8" type="ORF">NAES01612_LOCUS15152</name>
</gene>
<evidence type="ECO:0000256" key="1">
    <source>
        <dbReference type="ARBA" id="ARBA00004477"/>
    </source>
</evidence>
<proteinExistence type="predicted"/>
<protein>
    <submittedName>
        <fullName evidence="8">Uncharacterized protein</fullName>
    </submittedName>
</protein>
<feature type="transmembrane region" description="Helical" evidence="7">
    <location>
        <begin position="247"/>
        <end position="268"/>
    </location>
</feature>
<evidence type="ECO:0000256" key="7">
    <source>
        <dbReference type="SAM" id="Phobius"/>
    </source>
</evidence>
<feature type="region of interest" description="Disordered" evidence="6">
    <location>
        <begin position="289"/>
        <end position="326"/>
    </location>
</feature>
<evidence type="ECO:0000313" key="8">
    <source>
        <dbReference type="EMBL" id="CAE2313933.1"/>
    </source>
</evidence>
<feature type="region of interest" description="Disordered" evidence="6">
    <location>
        <begin position="1"/>
        <end position="74"/>
    </location>
</feature>
<organism evidence="8">
    <name type="scientific">Paramoeba aestuarina</name>
    <dbReference type="NCBI Taxonomy" id="180227"/>
    <lineage>
        <taxon>Eukaryota</taxon>
        <taxon>Amoebozoa</taxon>
        <taxon>Discosea</taxon>
        <taxon>Flabellinia</taxon>
        <taxon>Dactylopodida</taxon>
        <taxon>Paramoebidae</taxon>
        <taxon>Paramoeba</taxon>
    </lineage>
</organism>
<keyword evidence="5 7" id="KW-0472">Membrane</keyword>
<keyword evidence="4 7" id="KW-1133">Transmembrane helix</keyword>
<dbReference type="EMBL" id="HBKR01023151">
    <property type="protein sequence ID" value="CAE2313933.1"/>
    <property type="molecule type" value="Transcribed_RNA"/>
</dbReference>
<dbReference type="Pfam" id="PF11712">
    <property type="entry name" value="Vma12"/>
    <property type="match status" value="1"/>
</dbReference>
<dbReference type="InterPro" id="IPR021013">
    <property type="entry name" value="ATPase_Vma12"/>
</dbReference>
<dbReference type="GO" id="GO:0005789">
    <property type="term" value="C:endoplasmic reticulum membrane"/>
    <property type="evidence" value="ECO:0007669"/>
    <property type="project" value="UniProtKB-SubCell"/>
</dbReference>
<accession>A0A7S4NXS0</accession>
<feature type="compositionally biased region" description="Basic residues" evidence="6">
    <location>
        <begin position="20"/>
        <end position="29"/>
    </location>
</feature>
<feature type="compositionally biased region" description="Low complexity" evidence="6">
    <location>
        <begin position="296"/>
        <end position="305"/>
    </location>
</feature>
<feature type="compositionally biased region" description="Basic and acidic residues" evidence="6">
    <location>
        <begin position="30"/>
        <end position="74"/>
    </location>
</feature>
<dbReference type="GO" id="GO:0070072">
    <property type="term" value="P:vacuolar proton-transporting V-type ATPase complex assembly"/>
    <property type="evidence" value="ECO:0007669"/>
    <property type="project" value="InterPro"/>
</dbReference>
<evidence type="ECO:0000256" key="3">
    <source>
        <dbReference type="ARBA" id="ARBA00022824"/>
    </source>
</evidence>